<dbReference type="EMBL" id="JASATX010000001">
    <property type="protein sequence ID" value="MDI2097537.1"/>
    <property type="molecule type" value="Genomic_DNA"/>
</dbReference>
<organism evidence="1 2">
    <name type="scientific">Ruicaihuangia caeni</name>
    <dbReference type="NCBI Taxonomy" id="3042517"/>
    <lineage>
        <taxon>Bacteria</taxon>
        <taxon>Bacillati</taxon>
        <taxon>Actinomycetota</taxon>
        <taxon>Actinomycetes</taxon>
        <taxon>Micrococcales</taxon>
        <taxon>Microbacteriaceae</taxon>
        <taxon>Ruicaihuangia</taxon>
    </lineage>
</organism>
<dbReference type="SUPFAM" id="SSF160379">
    <property type="entry name" value="SP0830-like"/>
    <property type="match status" value="1"/>
</dbReference>
<evidence type="ECO:0000313" key="2">
    <source>
        <dbReference type="Proteomes" id="UP001321506"/>
    </source>
</evidence>
<dbReference type="Gene3D" id="3.30.70.1280">
    <property type="entry name" value="SP0830-like domains"/>
    <property type="match status" value="1"/>
</dbReference>
<keyword evidence="2" id="KW-1185">Reference proteome</keyword>
<name>A0AAW6T162_9MICO</name>
<dbReference type="PANTHER" id="PTHR36439:SF1">
    <property type="entry name" value="DUF1697 DOMAIN-CONTAINING PROTEIN"/>
    <property type="match status" value="1"/>
</dbReference>
<dbReference type="AlphaFoldDB" id="A0AAW6T162"/>
<dbReference type="Proteomes" id="UP001321506">
    <property type="component" value="Unassembled WGS sequence"/>
</dbReference>
<dbReference type="RefSeq" id="WP_281487327.1">
    <property type="nucleotide sequence ID" value="NZ_JASATX010000001.1"/>
</dbReference>
<comment type="caution">
    <text evidence="1">The sequence shown here is derived from an EMBL/GenBank/DDBJ whole genome shotgun (WGS) entry which is preliminary data.</text>
</comment>
<dbReference type="PANTHER" id="PTHR36439">
    <property type="entry name" value="BLL4334 PROTEIN"/>
    <property type="match status" value="1"/>
</dbReference>
<evidence type="ECO:0000313" key="1">
    <source>
        <dbReference type="EMBL" id="MDI2097537.1"/>
    </source>
</evidence>
<protein>
    <submittedName>
        <fullName evidence="1">DUF1697 domain-containing protein</fullName>
    </submittedName>
</protein>
<proteinExistence type="predicted"/>
<gene>
    <name evidence="1" type="ORF">QF206_00960</name>
</gene>
<dbReference type="InterPro" id="IPR012545">
    <property type="entry name" value="DUF1697"/>
</dbReference>
<sequence>MPGHRYAALLRAVNVGGTGKLSMGELREACEVAGFRDARTYIASGNVVFTSSLGERAVASHLGSAVETRIGKRVEVLVRNAEQLRQVIEANPFPDAAGNRLMVVFLAAAPAPETLTAVRKVTDERIALGEREVYVHYPSGVGRSKLVLPWSAEGTARNFNTVSALAELAAGLP</sequence>
<accession>A0AAW6T162</accession>
<reference evidence="1 2" key="1">
    <citation type="submission" date="2023-04" db="EMBL/GenBank/DDBJ databases">
        <title>Klugiella caeni sp. nov. isolated from the sludge of biochemical tank.</title>
        <authorList>
            <person name="Geng K."/>
        </authorList>
    </citation>
    <scope>NUCLEOTIDE SEQUENCE [LARGE SCALE GENOMIC DNA]</scope>
    <source>
        <strain evidence="1 2">YN-L-19</strain>
    </source>
</reference>
<dbReference type="PIRSF" id="PIRSF008502">
    <property type="entry name" value="UCP008502"/>
    <property type="match status" value="1"/>
</dbReference>
<dbReference type="Pfam" id="PF08002">
    <property type="entry name" value="DUF1697"/>
    <property type="match status" value="1"/>
</dbReference>